<gene>
    <name evidence="1" type="ORF">KsCSTR_18560</name>
</gene>
<name>A0A6G7GNZ2_KUEST</name>
<evidence type="ECO:0000313" key="2">
    <source>
        <dbReference type="Proteomes" id="UP000501926"/>
    </source>
</evidence>
<dbReference type="Proteomes" id="UP000501926">
    <property type="component" value="Chromosome"/>
</dbReference>
<proteinExistence type="predicted"/>
<evidence type="ECO:0000313" key="1">
    <source>
        <dbReference type="EMBL" id="QII11235.1"/>
    </source>
</evidence>
<sequence>MVARPSRSGIDFYVFINSRGRFCEEYTCVGTVFVTERFKGRFFGMLNFEL</sequence>
<accession>A0A6G7GNZ2</accession>
<dbReference type="AlphaFoldDB" id="A0A6G7GNZ2"/>
<reference evidence="1 2" key="1">
    <citation type="submission" date="2020-02" db="EMBL/GenBank/DDBJ databases">
        <title>Newly sequenced genome of strain CSTR1 showed variability in Candidatus Kuenenia stuttgartiensis genomes.</title>
        <authorList>
            <person name="Ding C."/>
            <person name="Adrian L."/>
        </authorList>
    </citation>
    <scope>NUCLEOTIDE SEQUENCE [LARGE SCALE GENOMIC DNA]</scope>
    <source>
        <strain evidence="1 2">CSTR1</strain>
    </source>
</reference>
<dbReference type="EMBL" id="CP049055">
    <property type="protein sequence ID" value="QII11235.1"/>
    <property type="molecule type" value="Genomic_DNA"/>
</dbReference>
<organism evidence="1 2">
    <name type="scientific">Kuenenia stuttgartiensis</name>
    <dbReference type="NCBI Taxonomy" id="174633"/>
    <lineage>
        <taxon>Bacteria</taxon>
        <taxon>Pseudomonadati</taxon>
        <taxon>Planctomycetota</taxon>
        <taxon>Candidatus Brocadiia</taxon>
        <taxon>Candidatus Brocadiales</taxon>
        <taxon>Candidatus Brocadiaceae</taxon>
        <taxon>Candidatus Kuenenia</taxon>
    </lineage>
</organism>
<protein>
    <submittedName>
        <fullName evidence="1">Uncharacterized protein</fullName>
    </submittedName>
</protein>